<dbReference type="EMBL" id="SGUG01000013">
    <property type="protein sequence ID" value="MDG0862880.1"/>
    <property type="molecule type" value="Genomic_DNA"/>
</dbReference>
<evidence type="ECO:0000313" key="4">
    <source>
        <dbReference type="Proteomes" id="UP001152766"/>
    </source>
</evidence>
<organism evidence="3 4">
    <name type="scientific">Pelomonas aquatica</name>
    <dbReference type="NCBI Taxonomy" id="431058"/>
    <lineage>
        <taxon>Bacteria</taxon>
        <taxon>Pseudomonadati</taxon>
        <taxon>Pseudomonadota</taxon>
        <taxon>Betaproteobacteria</taxon>
        <taxon>Burkholderiales</taxon>
        <taxon>Sphaerotilaceae</taxon>
        <taxon>Roseateles</taxon>
    </lineage>
</organism>
<protein>
    <submittedName>
        <fullName evidence="3">PEP-CTERM sorting domain-containing protein</fullName>
    </submittedName>
</protein>
<comment type="caution">
    <text evidence="3">The sequence shown here is derived from an EMBL/GenBank/DDBJ whole genome shotgun (WGS) entry which is preliminary data.</text>
</comment>
<feature type="chain" id="PRO_5040794716" evidence="1">
    <location>
        <begin position="21"/>
        <end position="219"/>
    </location>
</feature>
<dbReference type="InterPro" id="IPR013424">
    <property type="entry name" value="Ice-binding_C"/>
</dbReference>
<accession>A0A9X4LG34</accession>
<dbReference type="AlphaFoldDB" id="A0A9X4LG34"/>
<feature type="signal peptide" evidence="1">
    <location>
        <begin position="1"/>
        <end position="20"/>
    </location>
</feature>
<dbReference type="Proteomes" id="UP001152766">
    <property type="component" value="Unassembled WGS sequence"/>
</dbReference>
<gene>
    <name evidence="3" type="ORF">EXJ73_10400</name>
</gene>
<dbReference type="NCBIfam" id="TIGR02595">
    <property type="entry name" value="PEP_CTERM"/>
    <property type="match status" value="1"/>
</dbReference>
<dbReference type="RefSeq" id="WP_268152420.1">
    <property type="nucleotide sequence ID" value="NZ_JAPPUW010000015.1"/>
</dbReference>
<reference evidence="3" key="1">
    <citation type="submission" date="2019-02" db="EMBL/GenBank/DDBJ databases">
        <title>Draft genome of the type strain Pelomonas aquatica CCUG 52575T.</title>
        <authorList>
            <person name="Gomila M."/>
            <person name="Lalucat J."/>
        </authorList>
    </citation>
    <scope>NUCLEOTIDE SEQUENCE</scope>
    <source>
        <strain evidence="3">CCUG 52575</strain>
    </source>
</reference>
<evidence type="ECO:0000313" key="3">
    <source>
        <dbReference type="EMBL" id="MDG0862880.1"/>
    </source>
</evidence>
<name>A0A9X4LG34_9BURK</name>
<proteinExistence type="predicted"/>
<evidence type="ECO:0000259" key="2">
    <source>
        <dbReference type="Pfam" id="PF07589"/>
    </source>
</evidence>
<feature type="domain" description="Ice-binding protein C-terminal" evidence="2">
    <location>
        <begin position="193"/>
        <end position="217"/>
    </location>
</feature>
<sequence>MKLKGFAAAAALLASGLASAVTPVTVNAGAYSITYDGAAASDFVLSHVTAAGFEWSFKDVQLQSFAAGAVTRELLLPDFTVTANAGWNLGSSLSSSAGNVVFFEFGPSASTHLTAGGTLSVLNGSTYVLPQTPLVKSSGGYFHGSSSAPLGDAAGFTIKDAKLVLTATAGANSLAAITGQSQNNVAYAFTAQAVPEPETYALLMAGLGVIGFVARRRRG</sequence>
<dbReference type="Pfam" id="PF07589">
    <property type="entry name" value="PEP-CTERM"/>
    <property type="match status" value="1"/>
</dbReference>
<keyword evidence="1" id="KW-0732">Signal</keyword>
<evidence type="ECO:0000256" key="1">
    <source>
        <dbReference type="SAM" id="SignalP"/>
    </source>
</evidence>
<keyword evidence="4" id="KW-1185">Reference proteome</keyword>